<evidence type="ECO:0000313" key="7">
    <source>
        <dbReference type="EMBL" id="ERK03670.1"/>
    </source>
</evidence>
<evidence type="ECO:0000256" key="2">
    <source>
        <dbReference type="ARBA" id="ARBA00022748"/>
    </source>
</evidence>
<evidence type="ECO:0000259" key="6">
    <source>
        <dbReference type="PROSITE" id="PS51352"/>
    </source>
</evidence>
<keyword evidence="5" id="KW-0732">Signal</keyword>
<evidence type="ECO:0000256" key="4">
    <source>
        <dbReference type="ARBA" id="ARBA00023284"/>
    </source>
</evidence>
<feature type="domain" description="Thioredoxin" evidence="6">
    <location>
        <begin position="303"/>
        <end position="442"/>
    </location>
</feature>
<feature type="chain" id="PRO_5004632677" evidence="5">
    <location>
        <begin position="26"/>
        <end position="444"/>
    </location>
</feature>
<evidence type="ECO:0000256" key="1">
    <source>
        <dbReference type="ARBA" id="ARBA00004196"/>
    </source>
</evidence>
<reference evidence="7 8" key="1">
    <citation type="submission" date="2013-08" db="EMBL/GenBank/DDBJ databases">
        <authorList>
            <person name="Durkin A.S."/>
            <person name="Haft D.R."/>
            <person name="McCorrison J."/>
            <person name="Torralba M."/>
            <person name="Gillis M."/>
            <person name="Haft D.H."/>
            <person name="Methe B."/>
            <person name="Sutton G."/>
            <person name="Nelson K.E."/>
        </authorList>
    </citation>
    <scope>NUCLEOTIDE SEQUENCE [LARGE SCALE GENOMIC DNA]</scope>
    <source>
        <strain evidence="7 8">F0068</strain>
    </source>
</reference>
<dbReference type="InterPro" id="IPR012336">
    <property type="entry name" value="Thioredoxin-like_fold"/>
</dbReference>
<evidence type="ECO:0000256" key="5">
    <source>
        <dbReference type="SAM" id="SignalP"/>
    </source>
</evidence>
<dbReference type="EMBL" id="AWET01000008">
    <property type="protein sequence ID" value="ERK03670.1"/>
    <property type="molecule type" value="Genomic_DNA"/>
</dbReference>
<dbReference type="AlphaFoldDB" id="U2MPT6"/>
<dbReference type="Gene3D" id="3.40.30.10">
    <property type="entry name" value="Glutaredoxin"/>
    <property type="match status" value="1"/>
</dbReference>
<keyword evidence="8" id="KW-1185">Reference proteome</keyword>
<dbReference type="Pfam" id="PF13905">
    <property type="entry name" value="Thioredoxin_8"/>
    <property type="match status" value="1"/>
</dbReference>
<dbReference type="InterPro" id="IPR050553">
    <property type="entry name" value="Thioredoxin_ResA/DsbE_sf"/>
</dbReference>
<comment type="caution">
    <text evidence="7">The sequence shown here is derived from an EMBL/GenBank/DDBJ whole genome shotgun (WGS) entry which is preliminary data.</text>
</comment>
<keyword evidence="4" id="KW-0676">Redox-active center</keyword>
<dbReference type="Proteomes" id="UP000016600">
    <property type="component" value="Unassembled WGS sequence"/>
</dbReference>
<comment type="subcellular location">
    <subcellularLocation>
        <location evidence="1">Cell envelope</location>
    </subcellularLocation>
</comment>
<dbReference type="PROSITE" id="PS51352">
    <property type="entry name" value="THIOREDOXIN_2"/>
    <property type="match status" value="1"/>
</dbReference>
<evidence type="ECO:0000313" key="8">
    <source>
        <dbReference type="Proteomes" id="UP000016600"/>
    </source>
</evidence>
<dbReference type="RefSeq" id="WP_021583307.1">
    <property type="nucleotide sequence ID" value="NZ_AWET01000008.1"/>
</dbReference>
<dbReference type="InterPro" id="IPR013766">
    <property type="entry name" value="Thioredoxin_domain"/>
</dbReference>
<dbReference type="PATRIC" id="fig|1081904.3.peg.467"/>
<keyword evidence="2" id="KW-0201">Cytochrome c-type biogenesis</keyword>
<keyword evidence="3" id="KW-1015">Disulfide bond</keyword>
<evidence type="ECO:0000256" key="3">
    <source>
        <dbReference type="ARBA" id="ARBA00023157"/>
    </source>
</evidence>
<dbReference type="PANTHER" id="PTHR42852:SF6">
    <property type="entry name" value="THIOL:DISULFIDE INTERCHANGE PROTEIN DSBE"/>
    <property type="match status" value="1"/>
</dbReference>
<feature type="signal peptide" evidence="5">
    <location>
        <begin position="1"/>
        <end position="25"/>
    </location>
</feature>
<name>U2MPT6_9BACT</name>
<dbReference type="PANTHER" id="PTHR42852">
    <property type="entry name" value="THIOL:DISULFIDE INTERCHANGE PROTEIN DSBE"/>
    <property type="match status" value="1"/>
</dbReference>
<accession>U2MPT6</accession>
<dbReference type="GO" id="GO:0017004">
    <property type="term" value="P:cytochrome complex assembly"/>
    <property type="evidence" value="ECO:0007669"/>
    <property type="project" value="UniProtKB-KW"/>
</dbReference>
<gene>
    <name evidence="7" type="ORF">HMPREF1218_0046</name>
</gene>
<dbReference type="InterPro" id="IPR036249">
    <property type="entry name" value="Thioredoxin-like_sf"/>
</dbReference>
<dbReference type="GO" id="GO:0030313">
    <property type="term" value="C:cell envelope"/>
    <property type="evidence" value="ECO:0007669"/>
    <property type="project" value="UniProtKB-SubCell"/>
</dbReference>
<protein>
    <submittedName>
        <fullName evidence="7">Redoxin</fullName>
    </submittedName>
</protein>
<organism evidence="7 8">
    <name type="scientific">Hoylesella pleuritidis F0068</name>
    <dbReference type="NCBI Taxonomy" id="1081904"/>
    <lineage>
        <taxon>Bacteria</taxon>
        <taxon>Pseudomonadati</taxon>
        <taxon>Bacteroidota</taxon>
        <taxon>Bacteroidia</taxon>
        <taxon>Bacteroidales</taxon>
        <taxon>Prevotellaceae</taxon>
        <taxon>Hoylesella</taxon>
    </lineage>
</organism>
<dbReference type="SUPFAM" id="SSF52833">
    <property type="entry name" value="Thioredoxin-like"/>
    <property type="match status" value="1"/>
</dbReference>
<proteinExistence type="predicted"/>
<dbReference type="CDD" id="cd02966">
    <property type="entry name" value="TlpA_like_family"/>
    <property type="match status" value="1"/>
</dbReference>
<sequence length="444" mass="50752">MKRNTILLVILSFLGVTNLAAQSFAQILCRMEGESFPRQVSLVTADRGRPANYAVTTVSPGGIFGFVTDPLPQQQFFYLYDGSRYFRIFLHAGNTVKVGWRAGKFSFSDPGNPENEVLQCWNSIESRLPQGKTQDYAAFFAVFDSVKTEADLLIGQLQKTNNPFAAQIKSIIQTDLFYRFVTYISKNQQVYDSDEQKSTYFQMIMPRFPETTGRLLLQPYGIALMKAYFDYKQTYVYKQQSFTLEQQLGEIDNKALREEYILSRVPNTDYADYRKFEDTYLPHLSADNRGRLRNDVPRPLSELVSGSPAPNLIYPDSVGRLRSLSEFRGKYVYVDIWATWCAPCKAEIPHLKQLEKRFADNKIVFVSISIDKNNAVWKRFVKDRRLGGVQLWAGDWTALPKEMDLGSVPRFLLIDPDGNWVAPNAARPSDARLAEMLTSLSKKK</sequence>